<gene>
    <name evidence="2" type="ORF">K8V16_04590</name>
</gene>
<dbReference type="GO" id="GO:0019645">
    <property type="term" value="P:anaerobic electron transport chain"/>
    <property type="evidence" value="ECO:0007669"/>
    <property type="project" value="InterPro"/>
</dbReference>
<proteinExistence type="predicted"/>
<sequence length="264" mass="26500">MLPLLVFTMLAGLAAGAYAVDALCGNGRVACRTDAVDISHAAFARPWLFPLACLVLLGLGLCGTLAHLGQPLRFVNGMANPGSMIAQEAYWSIAFGLVIVVDLALTKVRGASVRPVRWVGGLIAAGLMVVTGLAYYQSLGLPAWSGAATVPLFLVGDLALGAGLCALLDRSALANDNVAAANVAAGIAFAAVLCAFGLHVARIGLDVTGLLIVSGIVGPLAASVAVAATRAGMLPARIGGVAVCLLAVVGVLLARVAFFAAGLM</sequence>
<evidence type="ECO:0000256" key="1">
    <source>
        <dbReference type="SAM" id="Phobius"/>
    </source>
</evidence>
<protein>
    <submittedName>
        <fullName evidence="2">Dimethyl sulfoxide reductase anchor subunit</fullName>
        <ecNumber evidence="2">1.8.5.3</ecNumber>
    </submittedName>
</protein>
<dbReference type="Gene3D" id="1.20.1630.10">
    <property type="entry name" value="Formate dehydrogenase/DMSO reductase domain"/>
    <property type="match status" value="1"/>
</dbReference>
<feature type="transmembrane region" description="Helical" evidence="1">
    <location>
        <begin position="89"/>
        <end position="106"/>
    </location>
</feature>
<dbReference type="EC" id="1.8.5.3" evidence="2"/>
<feature type="transmembrane region" description="Helical" evidence="1">
    <location>
        <begin position="148"/>
        <end position="168"/>
    </location>
</feature>
<keyword evidence="1" id="KW-0812">Transmembrane</keyword>
<dbReference type="GO" id="GO:0016020">
    <property type="term" value="C:membrane"/>
    <property type="evidence" value="ECO:0007669"/>
    <property type="project" value="InterPro"/>
</dbReference>
<feature type="transmembrane region" description="Helical" evidence="1">
    <location>
        <begin position="180"/>
        <end position="201"/>
    </location>
</feature>
<evidence type="ECO:0000313" key="2">
    <source>
        <dbReference type="EMBL" id="HJH43057.1"/>
    </source>
</evidence>
<evidence type="ECO:0000313" key="3">
    <source>
        <dbReference type="Proteomes" id="UP000789325"/>
    </source>
</evidence>
<organism evidence="2 3">
    <name type="scientific">Rubneribacter badeniensis</name>
    <dbReference type="NCBI Taxonomy" id="2070688"/>
    <lineage>
        <taxon>Bacteria</taxon>
        <taxon>Bacillati</taxon>
        <taxon>Actinomycetota</taxon>
        <taxon>Coriobacteriia</taxon>
        <taxon>Eggerthellales</taxon>
        <taxon>Eggerthellaceae</taxon>
        <taxon>Rubneribacter</taxon>
    </lineage>
</organism>
<dbReference type="Proteomes" id="UP000789325">
    <property type="component" value="Unassembled WGS sequence"/>
</dbReference>
<dbReference type="EMBL" id="DYZL01000090">
    <property type="protein sequence ID" value="HJH43057.1"/>
    <property type="molecule type" value="Genomic_DNA"/>
</dbReference>
<feature type="transmembrane region" description="Helical" evidence="1">
    <location>
        <begin position="6"/>
        <end position="26"/>
    </location>
</feature>
<dbReference type="InterPro" id="IPR007059">
    <property type="entry name" value="DmsC"/>
</dbReference>
<dbReference type="AlphaFoldDB" id="A0A9D2VJF5"/>
<accession>A0A9D2VJF5</accession>
<comment type="caution">
    <text evidence="2">The sequence shown here is derived from an EMBL/GenBank/DDBJ whole genome shotgun (WGS) entry which is preliminary data.</text>
</comment>
<dbReference type="GO" id="GO:0016491">
    <property type="term" value="F:oxidoreductase activity"/>
    <property type="evidence" value="ECO:0007669"/>
    <property type="project" value="UniProtKB-KW"/>
</dbReference>
<reference evidence="2" key="2">
    <citation type="submission" date="2021-09" db="EMBL/GenBank/DDBJ databases">
        <authorList>
            <person name="Gilroy R."/>
        </authorList>
    </citation>
    <scope>NUCLEOTIDE SEQUENCE</scope>
    <source>
        <strain evidence="2">USAMLcec12-2067</strain>
    </source>
</reference>
<keyword evidence="1" id="KW-1133">Transmembrane helix</keyword>
<keyword evidence="2" id="KW-0560">Oxidoreductase</keyword>
<feature type="transmembrane region" description="Helical" evidence="1">
    <location>
        <begin position="47"/>
        <end position="69"/>
    </location>
</feature>
<name>A0A9D2VJF5_9ACTN</name>
<feature type="transmembrane region" description="Helical" evidence="1">
    <location>
        <begin position="207"/>
        <end position="228"/>
    </location>
</feature>
<dbReference type="Pfam" id="PF04976">
    <property type="entry name" value="DmsC"/>
    <property type="match status" value="1"/>
</dbReference>
<feature type="transmembrane region" description="Helical" evidence="1">
    <location>
        <begin position="240"/>
        <end position="261"/>
    </location>
</feature>
<feature type="transmembrane region" description="Helical" evidence="1">
    <location>
        <begin position="118"/>
        <end position="136"/>
    </location>
</feature>
<keyword evidence="1" id="KW-0472">Membrane</keyword>
<reference evidence="2" key="1">
    <citation type="journal article" date="2021" name="PeerJ">
        <title>Extensive microbial diversity within the chicken gut microbiome revealed by metagenomics and culture.</title>
        <authorList>
            <person name="Gilroy R."/>
            <person name="Ravi A."/>
            <person name="Getino M."/>
            <person name="Pursley I."/>
            <person name="Horton D.L."/>
            <person name="Alikhan N.F."/>
            <person name="Baker D."/>
            <person name="Gharbi K."/>
            <person name="Hall N."/>
            <person name="Watson M."/>
            <person name="Adriaenssens E.M."/>
            <person name="Foster-Nyarko E."/>
            <person name="Jarju S."/>
            <person name="Secka A."/>
            <person name="Antonio M."/>
            <person name="Oren A."/>
            <person name="Chaudhuri R.R."/>
            <person name="La Ragione R."/>
            <person name="Hildebrand F."/>
            <person name="Pallen M.J."/>
        </authorList>
    </citation>
    <scope>NUCLEOTIDE SEQUENCE</scope>
    <source>
        <strain evidence="2">USAMLcec12-2067</strain>
    </source>
</reference>